<gene>
    <name evidence="1" type="ORF">AACH28_04780</name>
</gene>
<dbReference type="EMBL" id="CP151087">
    <property type="protein sequence ID" value="WZN56849.1"/>
    <property type="molecule type" value="Genomic_DNA"/>
</dbReference>
<evidence type="ECO:0000313" key="1">
    <source>
        <dbReference type="EMBL" id="WZN56849.1"/>
    </source>
</evidence>
<accession>A0ACD5C4S6</accession>
<proteinExistence type="predicted"/>
<keyword evidence="2" id="KW-1185">Reference proteome</keyword>
<evidence type="ECO:0000313" key="2">
    <source>
        <dbReference type="Proteomes" id="UP001485301"/>
    </source>
</evidence>
<protein>
    <submittedName>
        <fullName evidence="1">Uncharacterized protein</fullName>
    </submittedName>
</protein>
<dbReference type="Proteomes" id="UP001485301">
    <property type="component" value="Chromosome"/>
</dbReference>
<name>A0ACD5C4S6_9SPHI</name>
<reference evidence="1" key="1">
    <citation type="submission" date="2024-04" db="EMBL/GenBank/DDBJ databases">
        <title>Complete genome sequence of Sphingobacterium thalpophiium BAA-1094.</title>
        <authorList>
            <person name="Adaikpoh B.I."/>
        </authorList>
    </citation>
    <scope>NUCLEOTIDE SEQUENCE</scope>
    <source>
        <strain evidence="1">BAA-1094</strain>
    </source>
</reference>
<organism evidence="1 2">
    <name type="scientific">Sphingobacterium thalpophilum</name>
    <dbReference type="NCBI Taxonomy" id="259"/>
    <lineage>
        <taxon>Bacteria</taxon>
        <taxon>Pseudomonadati</taxon>
        <taxon>Bacteroidota</taxon>
        <taxon>Sphingobacteriia</taxon>
        <taxon>Sphingobacteriales</taxon>
        <taxon>Sphingobacteriaceae</taxon>
        <taxon>Sphingobacterium</taxon>
    </lineage>
</organism>
<sequence>MNEEKQYDGNKVRITFELAAPYSTIQEELDDYISDIRELAEVRGFKVLPCTNGTTDL</sequence>